<evidence type="ECO:0000256" key="4">
    <source>
        <dbReference type="PROSITE-ProRule" id="PRU00023"/>
    </source>
</evidence>
<organism evidence="5 6">
    <name type="scientific">Trichoderma harzianum CBS 226.95</name>
    <dbReference type="NCBI Taxonomy" id="983964"/>
    <lineage>
        <taxon>Eukaryota</taxon>
        <taxon>Fungi</taxon>
        <taxon>Dikarya</taxon>
        <taxon>Ascomycota</taxon>
        <taxon>Pezizomycotina</taxon>
        <taxon>Sordariomycetes</taxon>
        <taxon>Hypocreomycetidae</taxon>
        <taxon>Hypocreales</taxon>
        <taxon>Hypocreaceae</taxon>
        <taxon>Trichoderma</taxon>
    </lineage>
</organism>
<dbReference type="Proteomes" id="UP000241690">
    <property type="component" value="Unassembled WGS sequence"/>
</dbReference>
<dbReference type="PANTHER" id="PTHR24161:SF85">
    <property type="entry name" value="PALMITOYLTRANSFERASE HIP14"/>
    <property type="match status" value="1"/>
</dbReference>
<dbReference type="PANTHER" id="PTHR24161">
    <property type="entry name" value="ANK_REP_REGION DOMAIN-CONTAINING PROTEIN-RELATED"/>
    <property type="match status" value="1"/>
</dbReference>
<evidence type="ECO:0000313" key="5">
    <source>
        <dbReference type="EMBL" id="PTB47828.1"/>
    </source>
</evidence>
<dbReference type="EC" id="2.3.1.225" evidence="1"/>
<dbReference type="SUPFAM" id="SSF48403">
    <property type="entry name" value="Ankyrin repeat"/>
    <property type="match status" value="1"/>
</dbReference>
<dbReference type="GeneID" id="36628738"/>
<proteinExistence type="predicted"/>
<dbReference type="InterPro" id="IPR036770">
    <property type="entry name" value="Ankyrin_rpt-contain_sf"/>
</dbReference>
<dbReference type="STRING" id="983964.A0A2T3ZSQ9"/>
<keyword evidence="3 4" id="KW-0040">ANK repeat</keyword>
<dbReference type="SMART" id="SM00248">
    <property type="entry name" value="ANK"/>
    <property type="match status" value="2"/>
</dbReference>
<sequence>MNDRLGSALHIACTIRQHEVVHADFDLWCFDCENINPSSGKTAYLLGQCPNINVNAQGGTFGTALQAAAYSGQTLSVRLLLDRRARLNVRDGKYHSALNGAIISGHWNIVKILLAAGATPDCHLQEQPNED</sequence>
<feature type="repeat" description="ANK" evidence="4">
    <location>
        <begin position="60"/>
        <end position="92"/>
    </location>
</feature>
<dbReference type="PROSITE" id="PS50088">
    <property type="entry name" value="ANK_REPEAT"/>
    <property type="match status" value="1"/>
</dbReference>
<evidence type="ECO:0000313" key="6">
    <source>
        <dbReference type="Proteomes" id="UP000241690"/>
    </source>
</evidence>
<protein>
    <recommendedName>
        <fullName evidence="1">protein S-acyltransferase</fullName>
        <ecNumber evidence="1">2.3.1.225</ecNumber>
    </recommendedName>
</protein>
<dbReference type="GO" id="GO:0019706">
    <property type="term" value="F:protein-cysteine S-palmitoyltransferase activity"/>
    <property type="evidence" value="ECO:0007669"/>
    <property type="project" value="UniProtKB-EC"/>
</dbReference>
<keyword evidence="2" id="KW-0677">Repeat</keyword>
<dbReference type="AlphaFoldDB" id="A0A2T3ZSQ9"/>
<dbReference type="RefSeq" id="XP_024767505.1">
    <property type="nucleotide sequence ID" value="XM_024920169.1"/>
</dbReference>
<dbReference type="EMBL" id="KZ679707">
    <property type="protein sequence ID" value="PTB47828.1"/>
    <property type="molecule type" value="Genomic_DNA"/>
</dbReference>
<evidence type="ECO:0000256" key="3">
    <source>
        <dbReference type="ARBA" id="ARBA00023043"/>
    </source>
</evidence>
<accession>A0A2T3ZSQ9</accession>
<reference evidence="5 6" key="1">
    <citation type="submission" date="2016-07" db="EMBL/GenBank/DDBJ databases">
        <title>Multiple horizontal gene transfer events from other fungi enriched the ability of initially mycotrophic Trichoderma (Ascomycota) to feed on dead plant biomass.</title>
        <authorList>
            <consortium name="DOE Joint Genome Institute"/>
            <person name="Aerts A."/>
            <person name="Atanasova L."/>
            <person name="Chenthamara K."/>
            <person name="Zhang J."/>
            <person name="Grujic M."/>
            <person name="Henrissat B."/>
            <person name="Kuo A."/>
            <person name="Salamov A."/>
            <person name="Lipzen A."/>
            <person name="Labutti K."/>
            <person name="Barry K."/>
            <person name="Miao Y."/>
            <person name="Rahimi M.J."/>
            <person name="Shen Q."/>
            <person name="Grigoriev I.V."/>
            <person name="Kubicek C.P."/>
            <person name="Druzhinina I.S."/>
        </authorList>
    </citation>
    <scope>NUCLEOTIDE SEQUENCE [LARGE SCALE GENOMIC DNA]</scope>
    <source>
        <strain evidence="5 6">CBS 226.95</strain>
    </source>
</reference>
<keyword evidence="6" id="KW-1185">Reference proteome</keyword>
<name>A0A2T3ZSQ9_TRIHA</name>
<dbReference type="Gene3D" id="1.25.40.20">
    <property type="entry name" value="Ankyrin repeat-containing domain"/>
    <property type="match status" value="1"/>
</dbReference>
<dbReference type="InterPro" id="IPR002110">
    <property type="entry name" value="Ankyrin_rpt"/>
</dbReference>
<evidence type="ECO:0000256" key="1">
    <source>
        <dbReference type="ARBA" id="ARBA00012210"/>
    </source>
</evidence>
<evidence type="ECO:0000256" key="2">
    <source>
        <dbReference type="ARBA" id="ARBA00022737"/>
    </source>
</evidence>
<dbReference type="Pfam" id="PF12796">
    <property type="entry name" value="Ank_2"/>
    <property type="match status" value="1"/>
</dbReference>
<gene>
    <name evidence="5" type="ORF">M431DRAFT_514179</name>
</gene>